<name>A0A1M7GAF2_9FLAO</name>
<keyword evidence="1 5" id="KW-0456">Lyase</keyword>
<reference evidence="6" key="1">
    <citation type="submission" date="2016-11" db="EMBL/GenBank/DDBJ databases">
        <authorList>
            <person name="Varghese N."/>
            <person name="Submissions S."/>
        </authorList>
    </citation>
    <scope>NUCLEOTIDE SEQUENCE [LARGE SCALE GENOMIC DNA]</scope>
    <source>
        <strain evidence="6">DSM 1811</strain>
    </source>
</reference>
<dbReference type="Gene3D" id="1.20.200.10">
    <property type="entry name" value="Fumarase/aspartase (Central domain)"/>
    <property type="match status" value="1"/>
</dbReference>
<feature type="chain" id="PRO_5012590648" evidence="2">
    <location>
        <begin position="21"/>
        <end position="482"/>
    </location>
</feature>
<proteinExistence type="predicted"/>
<dbReference type="InterPro" id="IPR018951">
    <property type="entry name" value="Fumarase_C_C"/>
</dbReference>
<dbReference type="Gene3D" id="1.10.40.30">
    <property type="entry name" value="Fumarase/aspartase (C-terminal domain)"/>
    <property type="match status" value="1"/>
</dbReference>
<feature type="signal peptide" evidence="2">
    <location>
        <begin position="1"/>
        <end position="20"/>
    </location>
</feature>
<dbReference type="PRINTS" id="PR00149">
    <property type="entry name" value="FUMRATELYASE"/>
</dbReference>
<dbReference type="Proteomes" id="UP000184121">
    <property type="component" value="Unassembled WGS sequence"/>
</dbReference>
<dbReference type="SUPFAM" id="SSF48557">
    <property type="entry name" value="L-aspartase-like"/>
    <property type="match status" value="1"/>
</dbReference>
<dbReference type="InterPro" id="IPR022761">
    <property type="entry name" value="Fumarate_lyase_N"/>
</dbReference>
<dbReference type="RefSeq" id="WP_072972761.1">
    <property type="nucleotide sequence ID" value="NZ_FRBY01000003.1"/>
</dbReference>
<dbReference type="Gene3D" id="1.10.275.10">
    <property type="entry name" value="Fumarase/aspartase (N-terminal domain)"/>
    <property type="match status" value="1"/>
</dbReference>
<organism evidence="5 6">
    <name type="scientific">Flavobacterium saccharophilum</name>
    <dbReference type="NCBI Taxonomy" id="29534"/>
    <lineage>
        <taxon>Bacteria</taxon>
        <taxon>Pseudomonadati</taxon>
        <taxon>Bacteroidota</taxon>
        <taxon>Flavobacteriia</taxon>
        <taxon>Flavobacteriales</taxon>
        <taxon>Flavobacteriaceae</taxon>
        <taxon>Flavobacterium</taxon>
    </lineage>
</organism>
<dbReference type="InterPro" id="IPR000362">
    <property type="entry name" value="Fumarate_lyase_fam"/>
</dbReference>
<dbReference type="FunFam" id="1.10.275.10:FF:000001">
    <property type="entry name" value="Fumarate hydratase, mitochondrial"/>
    <property type="match status" value="1"/>
</dbReference>
<dbReference type="PROSITE" id="PS00163">
    <property type="entry name" value="FUMARATE_LYASES"/>
    <property type="match status" value="1"/>
</dbReference>
<protein>
    <submittedName>
        <fullName evidence="5">Aspartate ammonia-lyase</fullName>
    </submittedName>
</protein>
<dbReference type="InterPro" id="IPR008948">
    <property type="entry name" value="L-Aspartase-like"/>
</dbReference>
<dbReference type="STRING" id="29534.SAMN05444366_2465"/>
<keyword evidence="2" id="KW-0732">Signal</keyword>
<evidence type="ECO:0000259" key="3">
    <source>
        <dbReference type="Pfam" id="PF00206"/>
    </source>
</evidence>
<dbReference type="OrthoDB" id="9802809at2"/>
<dbReference type="Pfam" id="PF00206">
    <property type="entry name" value="Lyase_1"/>
    <property type="match status" value="1"/>
</dbReference>
<dbReference type="InterPro" id="IPR024083">
    <property type="entry name" value="Fumarase/histidase_N"/>
</dbReference>
<evidence type="ECO:0000256" key="2">
    <source>
        <dbReference type="SAM" id="SignalP"/>
    </source>
</evidence>
<dbReference type="InterPro" id="IPR051546">
    <property type="entry name" value="Aspartate_Ammonia-Lyase"/>
</dbReference>
<feature type="domain" description="Fumarase C C-terminal" evidence="4">
    <location>
        <begin position="427"/>
        <end position="480"/>
    </location>
</feature>
<sequence length="482" mass="52711">MCKKIHYVILFGLYISFLSAQTRTEKDLLGEKQIPNNAYYGVQTARALENFQISGMTTQFYPDYVKAFAMVKLAAARANAADGRLKKERLAAIEKACQAVMDGKYHDQFLVDLYQGGAGTSANMNVNEVLANIGLEMSGHKKGEYQYLEPHDDLNMGQSTNDVYPTAIKVALLLHNDKLIKEADLLAKAFHKKGDEFKDILKMGRTEGQDAVPMTMGQEFHAFGNQLDAEIATLRKVEVFLCEQNMGATAIGTGITASPGYAEKVATELAKITGKPIVMSKDLIAATSSQQGFVIYSSALKSMAIAMSKISSDLIFLASGPRAGIFEINLPALQPGSSIMPGKVNPVMPELMNEVCFKVIGNDLTVTLAAHSGLLQLNAFEPVEAIAMMESQGLFFKTFPLFRKNCIEGITANKSVQDHYMERSVGIVTALNPVLGYEKTTELAKEALQTNKGILELIREKKLLTEDQIKKLLDPASLTGQK</sequence>
<accession>A0A1M7GAF2</accession>
<dbReference type="EMBL" id="FRBY01000003">
    <property type="protein sequence ID" value="SHM13253.1"/>
    <property type="molecule type" value="Genomic_DNA"/>
</dbReference>
<dbReference type="GO" id="GO:0005829">
    <property type="term" value="C:cytosol"/>
    <property type="evidence" value="ECO:0007669"/>
    <property type="project" value="TreeGrafter"/>
</dbReference>
<dbReference type="NCBIfam" id="NF008909">
    <property type="entry name" value="PRK12273.1"/>
    <property type="match status" value="1"/>
</dbReference>
<dbReference type="GO" id="GO:0008797">
    <property type="term" value="F:aspartate ammonia-lyase activity"/>
    <property type="evidence" value="ECO:0007669"/>
    <property type="project" value="TreeGrafter"/>
</dbReference>
<dbReference type="GO" id="GO:0006531">
    <property type="term" value="P:aspartate metabolic process"/>
    <property type="evidence" value="ECO:0007669"/>
    <property type="project" value="TreeGrafter"/>
</dbReference>
<evidence type="ECO:0000313" key="5">
    <source>
        <dbReference type="EMBL" id="SHM13253.1"/>
    </source>
</evidence>
<evidence type="ECO:0000256" key="1">
    <source>
        <dbReference type="ARBA" id="ARBA00023239"/>
    </source>
</evidence>
<feature type="domain" description="Fumarate lyase N-terminal" evidence="3">
    <location>
        <begin position="30"/>
        <end position="361"/>
    </location>
</feature>
<dbReference type="Pfam" id="PF10415">
    <property type="entry name" value="FumaraseC_C"/>
    <property type="match status" value="1"/>
</dbReference>
<dbReference type="AlphaFoldDB" id="A0A1M7GAF2"/>
<evidence type="ECO:0000313" key="6">
    <source>
        <dbReference type="Proteomes" id="UP000184121"/>
    </source>
</evidence>
<dbReference type="InterPro" id="IPR020557">
    <property type="entry name" value="Fumarate_lyase_CS"/>
</dbReference>
<dbReference type="FunFam" id="1.10.40.30:FF:000002">
    <property type="entry name" value="Fumarate hydratase class II"/>
    <property type="match status" value="1"/>
</dbReference>
<dbReference type="PANTHER" id="PTHR42696">
    <property type="entry name" value="ASPARTATE AMMONIA-LYASE"/>
    <property type="match status" value="1"/>
</dbReference>
<dbReference type="FunFam" id="1.20.200.10:FF:000001">
    <property type="entry name" value="Fumarate hydratase, mitochondrial"/>
    <property type="match status" value="1"/>
</dbReference>
<keyword evidence="6" id="KW-1185">Reference proteome</keyword>
<dbReference type="GO" id="GO:0006099">
    <property type="term" value="P:tricarboxylic acid cycle"/>
    <property type="evidence" value="ECO:0007669"/>
    <property type="project" value="InterPro"/>
</dbReference>
<gene>
    <name evidence="5" type="ORF">SAMN05444366_2465</name>
</gene>
<evidence type="ECO:0000259" key="4">
    <source>
        <dbReference type="Pfam" id="PF10415"/>
    </source>
</evidence>
<dbReference type="PANTHER" id="PTHR42696:SF2">
    <property type="entry name" value="ASPARTATE AMMONIA-LYASE"/>
    <property type="match status" value="1"/>
</dbReference>